<dbReference type="HAMAP" id="MF_00017">
    <property type="entry name" value="RecR"/>
    <property type="match status" value="1"/>
</dbReference>
<comment type="function">
    <text evidence="1">May play a role in DNA repair. It seems to be involved in an RecBC-independent recombinational process of DNA repair. It may act with RecF and RecO.</text>
</comment>
<dbReference type="SUPFAM" id="SSF111304">
    <property type="entry name" value="Recombination protein RecR"/>
    <property type="match status" value="1"/>
</dbReference>
<evidence type="ECO:0000256" key="1">
    <source>
        <dbReference type="HAMAP-Rule" id="MF_00017"/>
    </source>
</evidence>
<dbReference type="InterPro" id="IPR023627">
    <property type="entry name" value="Rcmb_RecR"/>
</dbReference>
<name>A0A1H5UCJ8_9RHOO</name>
<dbReference type="AlphaFoldDB" id="A0A1H5UCJ8"/>
<reference evidence="2 3" key="1">
    <citation type="submission" date="2016-12" db="EMBL/GenBank/DDBJ databases">
        <title>Complete genome sequence of Thauera chlorobenzoica, a Betaproteobacterium degrading haloaromatics anaerobically to CO2 and halides.</title>
        <authorList>
            <person name="Goris T."/>
            <person name="Mergelsberg M."/>
            <person name="Boll M."/>
        </authorList>
    </citation>
    <scope>NUCLEOTIDE SEQUENCE [LARGE SCALE GENOMIC DNA]</scope>
    <source>
        <strain evidence="2 3">3CB1</strain>
    </source>
</reference>
<proteinExistence type="inferred from homology"/>
<dbReference type="Gene3D" id="1.10.8.420">
    <property type="entry name" value="RecR Domain 1"/>
    <property type="match status" value="1"/>
</dbReference>
<dbReference type="GO" id="GO:0008270">
    <property type="term" value="F:zinc ion binding"/>
    <property type="evidence" value="ECO:0007669"/>
    <property type="project" value="UniProtKB-KW"/>
</dbReference>
<dbReference type="InterPro" id="IPR006171">
    <property type="entry name" value="TOPRIM_dom"/>
</dbReference>
<protein>
    <recommendedName>
        <fullName evidence="1">Recombination protein RecR</fullName>
    </recommendedName>
</protein>
<gene>
    <name evidence="1" type="primary">recR</name>
    <name evidence="2" type="ORF">Tchl_0991</name>
</gene>
<dbReference type="EMBL" id="CP018839">
    <property type="protein sequence ID" value="APR03852.1"/>
    <property type="molecule type" value="Genomic_DNA"/>
</dbReference>
<dbReference type="OrthoDB" id="9802672at2"/>
<accession>A0A1H5UCJ8</accession>
<dbReference type="GO" id="GO:0003677">
    <property type="term" value="F:DNA binding"/>
    <property type="evidence" value="ECO:0007669"/>
    <property type="project" value="UniProtKB-UniRule"/>
</dbReference>
<keyword evidence="1" id="KW-0479">Metal-binding</keyword>
<keyword evidence="1" id="KW-0234">DNA repair</keyword>
<keyword evidence="1" id="KW-0233">DNA recombination</keyword>
<dbReference type="InterPro" id="IPR000093">
    <property type="entry name" value="DNA_Rcmb_RecR"/>
</dbReference>
<keyword evidence="3" id="KW-1185">Reference proteome</keyword>
<dbReference type="CDD" id="cd01025">
    <property type="entry name" value="TOPRIM_recR"/>
    <property type="match status" value="1"/>
</dbReference>
<dbReference type="InterPro" id="IPR034137">
    <property type="entry name" value="TOPRIM_RecR"/>
</dbReference>
<dbReference type="KEGG" id="tcl:Tchl_0991"/>
<evidence type="ECO:0000313" key="3">
    <source>
        <dbReference type="Proteomes" id="UP000185739"/>
    </source>
</evidence>
<keyword evidence="1" id="KW-0862">Zinc</keyword>
<dbReference type="GO" id="GO:0006310">
    <property type="term" value="P:DNA recombination"/>
    <property type="evidence" value="ECO:0007669"/>
    <property type="project" value="UniProtKB-UniRule"/>
</dbReference>
<dbReference type="GO" id="GO:0006281">
    <property type="term" value="P:DNA repair"/>
    <property type="evidence" value="ECO:0007669"/>
    <property type="project" value="UniProtKB-UniRule"/>
</dbReference>
<dbReference type="PROSITE" id="PS50880">
    <property type="entry name" value="TOPRIM"/>
    <property type="match status" value="1"/>
</dbReference>
<comment type="similarity">
    <text evidence="1">Belongs to the RecR family.</text>
</comment>
<dbReference type="STRING" id="96773.Tchl_0991"/>
<dbReference type="InterPro" id="IPR015967">
    <property type="entry name" value="Rcmb_RecR_Znf"/>
</dbReference>
<evidence type="ECO:0000313" key="2">
    <source>
        <dbReference type="EMBL" id="APR03852.1"/>
    </source>
</evidence>
<keyword evidence="1" id="KW-0863">Zinc-finger</keyword>
<feature type="zinc finger region" description="C4-type" evidence="1">
    <location>
        <begin position="56"/>
        <end position="71"/>
    </location>
</feature>
<dbReference type="PANTHER" id="PTHR30446:SF0">
    <property type="entry name" value="RECOMBINATION PROTEIN RECR"/>
    <property type="match status" value="1"/>
</dbReference>
<sequence>MMPSSLDELIEALRCLPGVGPKSAQRMAYHLLQRDQRGAARLGQALTRALEVLRHCERCNSFTEEAVCPRCANPRRDGALLCVVEMPADLAMIEQTQAYRGLYYVLMGRLSPLDGIGPRELRLDKLIARATEDGVREVILATNFTNEGEATAHTVGALLSARGVAVTRLSRGVPVGGELEHTDTGTIAQALAERRTL</sequence>
<dbReference type="SMART" id="SM00493">
    <property type="entry name" value="TOPRIM"/>
    <property type="match status" value="1"/>
</dbReference>
<keyword evidence="1" id="KW-0227">DNA damage</keyword>
<organism evidence="2 3">
    <name type="scientific">Thauera chlorobenzoica</name>
    <dbReference type="NCBI Taxonomy" id="96773"/>
    <lineage>
        <taxon>Bacteria</taxon>
        <taxon>Pseudomonadati</taxon>
        <taxon>Pseudomonadota</taxon>
        <taxon>Betaproteobacteria</taxon>
        <taxon>Rhodocyclales</taxon>
        <taxon>Zoogloeaceae</taxon>
        <taxon>Thauera</taxon>
    </lineage>
</organism>
<dbReference type="Proteomes" id="UP000185739">
    <property type="component" value="Chromosome"/>
</dbReference>
<dbReference type="NCBIfam" id="TIGR00615">
    <property type="entry name" value="recR"/>
    <property type="match status" value="1"/>
</dbReference>
<dbReference type="Pfam" id="PF21176">
    <property type="entry name" value="RecR_HhH"/>
    <property type="match status" value="1"/>
</dbReference>
<dbReference type="Pfam" id="PF02132">
    <property type="entry name" value="RecR_ZnF"/>
    <property type="match status" value="1"/>
</dbReference>
<dbReference type="Pfam" id="PF13662">
    <property type="entry name" value="Toprim_4"/>
    <property type="match status" value="1"/>
</dbReference>
<dbReference type="PANTHER" id="PTHR30446">
    <property type="entry name" value="RECOMBINATION PROTEIN RECR"/>
    <property type="match status" value="1"/>
</dbReference>
<dbReference type="RefSeq" id="WP_075147420.1">
    <property type="nucleotide sequence ID" value="NZ_CP018839.1"/>
</dbReference>
<dbReference type="Gene3D" id="3.40.1360.10">
    <property type="match status" value="1"/>
</dbReference>
<dbReference type="Pfam" id="PF21175">
    <property type="entry name" value="RecR_C"/>
    <property type="match status" value="1"/>
</dbReference>